<proteinExistence type="inferred from homology"/>
<dbReference type="Gene3D" id="3.40.50.720">
    <property type="entry name" value="NAD(P)-binding Rossmann-like Domain"/>
    <property type="match status" value="1"/>
</dbReference>
<accession>A0A9Y2JQY8</accession>
<evidence type="ECO:0000313" key="2">
    <source>
        <dbReference type="EMBL" id="WIY03131.1"/>
    </source>
</evidence>
<sequence length="242" mass="24622">MSEQREVVVTGGGTGIGLAIAARFAAAGERVTVTGRRKDVLEAAAERIGARAVAFDASDPVAVRAALAELPDRVDVLVNNAGGNTDRVREAPAAGDLAGLADAWRANFDANVLSAVLVTAALKPRFADNVRVVTLGSVAAKQGSGSYGAAKAAIEAWNTDLARQLGASGSANVVAPGVILDTEFFHGTLTEEWLSSRISVALNKRAGTPDEVAGTVLFLAAPDAGHVTGQVVHVNGGAYGAR</sequence>
<dbReference type="PANTHER" id="PTHR42760:SF40">
    <property type="entry name" value="3-OXOACYL-[ACYL-CARRIER-PROTEIN] REDUCTASE, CHLOROPLASTIC"/>
    <property type="match status" value="1"/>
</dbReference>
<dbReference type="InterPro" id="IPR036291">
    <property type="entry name" value="NAD(P)-bd_dom_sf"/>
</dbReference>
<reference evidence="2 3" key="1">
    <citation type="submission" date="2023-06" db="EMBL/GenBank/DDBJ databases">
        <authorList>
            <person name="Oyuntsetseg B."/>
            <person name="Kim S.B."/>
        </authorList>
    </citation>
    <scope>NUCLEOTIDE SEQUENCE [LARGE SCALE GENOMIC DNA]</scope>
    <source>
        <strain evidence="2 3">4-36</strain>
    </source>
</reference>
<dbReference type="EMBL" id="CP127295">
    <property type="protein sequence ID" value="WIY03131.1"/>
    <property type="molecule type" value="Genomic_DNA"/>
</dbReference>
<evidence type="ECO:0000313" key="3">
    <source>
        <dbReference type="Proteomes" id="UP001239397"/>
    </source>
</evidence>
<dbReference type="InterPro" id="IPR002347">
    <property type="entry name" value="SDR_fam"/>
</dbReference>
<dbReference type="SUPFAM" id="SSF51735">
    <property type="entry name" value="NAD(P)-binding Rossmann-fold domains"/>
    <property type="match status" value="1"/>
</dbReference>
<dbReference type="Proteomes" id="UP001239397">
    <property type="component" value="Chromosome"/>
</dbReference>
<organism evidence="2 3">
    <name type="scientific">Amycolatopsis mongoliensis</name>
    <dbReference type="NCBI Taxonomy" id="715475"/>
    <lineage>
        <taxon>Bacteria</taxon>
        <taxon>Bacillati</taxon>
        <taxon>Actinomycetota</taxon>
        <taxon>Actinomycetes</taxon>
        <taxon>Pseudonocardiales</taxon>
        <taxon>Pseudonocardiaceae</taxon>
        <taxon>Amycolatopsis</taxon>
    </lineage>
</organism>
<comment type="similarity">
    <text evidence="1">Belongs to the short-chain dehydrogenases/reductases (SDR) family.</text>
</comment>
<protein>
    <submittedName>
        <fullName evidence="2">SDR family oxidoreductase</fullName>
    </submittedName>
</protein>
<dbReference type="CDD" id="cd05233">
    <property type="entry name" value="SDR_c"/>
    <property type="match status" value="1"/>
</dbReference>
<dbReference type="AlphaFoldDB" id="A0A9Y2JQY8"/>
<dbReference type="PRINTS" id="PR00080">
    <property type="entry name" value="SDRFAMILY"/>
</dbReference>
<dbReference type="PANTHER" id="PTHR42760">
    <property type="entry name" value="SHORT-CHAIN DEHYDROGENASES/REDUCTASES FAMILY MEMBER"/>
    <property type="match status" value="1"/>
</dbReference>
<gene>
    <name evidence="2" type="ORF">QRX60_04485</name>
</gene>
<evidence type="ECO:0000256" key="1">
    <source>
        <dbReference type="ARBA" id="ARBA00006484"/>
    </source>
</evidence>
<dbReference type="GO" id="GO:0030497">
    <property type="term" value="P:fatty acid elongation"/>
    <property type="evidence" value="ECO:0007669"/>
    <property type="project" value="TreeGrafter"/>
</dbReference>
<dbReference type="GO" id="GO:0016616">
    <property type="term" value="F:oxidoreductase activity, acting on the CH-OH group of donors, NAD or NADP as acceptor"/>
    <property type="evidence" value="ECO:0007669"/>
    <property type="project" value="TreeGrafter"/>
</dbReference>
<name>A0A9Y2JQY8_9PSEU</name>
<dbReference type="RefSeq" id="WP_285999532.1">
    <property type="nucleotide sequence ID" value="NZ_CP127295.1"/>
</dbReference>
<dbReference type="PRINTS" id="PR00081">
    <property type="entry name" value="GDHRDH"/>
</dbReference>
<dbReference type="Pfam" id="PF13561">
    <property type="entry name" value="adh_short_C2"/>
    <property type="match status" value="1"/>
</dbReference>
<keyword evidence="3" id="KW-1185">Reference proteome</keyword>
<dbReference type="KEGG" id="amog:QRX60_04485"/>